<dbReference type="EMBL" id="CP001634">
    <property type="protein sequence ID" value="ACR79137.1"/>
    <property type="molecule type" value="Genomic_DNA"/>
</dbReference>
<protein>
    <recommendedName>
        <fullName evidence="4">DUF3298 domain-containing protein</fullName>
    </recommendedName>
</protein>
<name>C5CDW8_KOSOT</name>
<keyword evidence="1" id="KW-0732">Signal</keyword>
<proteinExistence type="predicted"/>
<reference evidence="2 3" key="2">
    <citation type="journal article" date="2011" name="J. Bacteriol.">
        <title>Genome Sequence of Kosmotoga olearia Strain TBF 19.5.1, a Thermophilic Bacterium with a Wide Growth Temperature Range, Isolated from the Troll B Oil Platform in the North Sea.</title>
        <authorList>
            <person name="Swithers K.S."/>
            <person name="Dipippo J.L."/>
            <person name="Bruce D.C."/>
            <person name="Detter C."/>
            <person name="Tapia R."/>
            <person name="Han S."/>
            <person name="Goodwin L.A."/>
            <person name="Han J."/>
            <person name="Woyke T."/>
            <person name="Pitluck S."/>
            <person name="Pennacchio L."/>
            <person name="Nolan M."/>
            <person name="Mikhailova N."/>
            <person name="Land M.L."/>
            <person name="Nesbo C.L."/>
            <person name="Gogarten J.P."/>
            <person name="Noll K.M."/>
        </authorList>
    </citation>
    <scope>NUCLEOTIDE SEQUENCE [LARGE SCALE GENOMIC DNA]</scope>
    <source>
        <strain evidence="3">ATCC BAA-1733 / DSM 21960 / TBF 19.5.1</strain>
    </source>
</reference>
<dbReference type="PROSITE" id="PS51257">
    <property type="entry name" value="PROKAR_LIPOPROTEIN"/>
    <property type="match status" value="1"/>
</dbReference>
<dbReference type="Proteomes" id="UP000002382">
    <property type="component" value="Chromosome"/>
</dbReference>
<dbReference type="KEGG" id="kol:Kole_0412"/>
<reference evidence="2 3" key="1">
    <citation type="submission" date="2009-06" db="EMBL/GenBank/DDBJ databases">
        <title>Complete sequence of Thermotogales bacterium TBF 19.5.1.</title>
        <authorList>
            <consortium name="US DOE Joint Genome Institute"/>
            <person name="Lucas S."/>
            <person name="Copeland A."/>
            <person name="Lapidus A."/>
            <person name="Glavina del Rio T."/>
            <person name="Tice H."/>
            <person name="Bruce D."/>
            <person name="Goodwin L."/>
            <person name="Pitluck S."/>
            <person name="Chertkov O."/>
            <person name="Brettin T."/>
            <person name="Detter J.C."/>
            <person name="Han C."/>
            <person name="Schmutz J."/>
            <person name="Larimer F."/>
            <person name="Land M."/>
            <person name="Hauser L."/>
            <person name="Kyrpides N."/>
            <person name="Ovchinnikova G."/>
            <person name="Noll K."/>
        </authorList>
    </citation>
    <scope>NUCLEOTIDE SEQUENCE [LARGE SCALE GENOMIC DNA]</scope>
    <source>
        <strain evidence="3">ATCC BAA-1733 / DSM 21960 / TBF 19.5.1</strain>
    </source>
</reference>
<dbReference type="AlphaFoldDB" id="C5CDW8"/>
<accession>C5CDW8</accession>
<dbReference type="HOGENOM" id="CLU_1298436_0_0_0"/>
<evidence type="ECO:0000313" key="2">
    <source>
        <dbReference type="EMBL" id="ACR79137.1"/>
    </source>
</evidence>
<keyword evidence="3" id="KW-1185">Reference proteome</keyword>
<organism evidence="2 3">
    <name type="scientific">Kosmotoga olearia (strain ATCC BAA-1733 / DSM 21960 / TBF 19.5.1)</name>
    <dbReference type="NCBI Taxonomy" id="521045"/>
    <lineage>
        <taxon>Bacteria</taxon>
        <taxon>Thermotogati</taxon>
        <taxon>Thermotogota</taxon>
        <taxon>Thermotogae</taxon>
        <taxon>Kosmotogales</taxon>
        <taxon>Kosmotogaceae</taxon>
        <taxon>Kosmotoga</taxon>
    </lineage>
</organism>
<dbReference type="RefSeq" id="WP_012744924.1">
    <property type="nucleotide sequence ID" value="NC_012785.1"/>
</dbReference>
<sequence length="212" mass="24431">MKKVFLFTILLVSTFALSCVFSFEPEVVSGKVGDIVIIKVSVEKTHWRCVLDSMDDYHFEFENVQVLGETSWNQIDSRIYEKWFKLSLSEVGEGFVKIWKNCTKEGYDESILPVTVSANTELLEKISEGSFPVDTPLNVESTLVESFYQDAEKTVNKITLKDVEFELPIEVYLKAGDVYVLYSKDYPYPIAVAGEDFFYRFDYYILASMSRE</sequence>
<gene>
    <name evidence="2" type="ordered locus">Kole_0412</name>
</gene>
<dbReference type="STRING" id="521045.Kole_0412"/>
<feature type="chain" id="PRO_5002949510" description="DUF3298 domain-containing protein" evidence="1">
    <location>
        <begin position="19"/>
        <end position="212"/>
    </location>
</feature>
<evidence type="ECO:0008006" key="4">
    <source>
        <dbReference type="Google" id="ProtNLM"/>
    </source>
</evidence>
<evidence type="ECO:0000256" key="1">
    <source>
        <dbReference type="SAM" id="SignalP"/>
    </source>
</evidence>
<dbReference type="OrthoDB" id="9895160at2"/>
<feature type="signal peptide" evidence="1">
    <location>
        <begin position="1"/>
        <end position="18"/>
    </location>
</feature>
<evidence type="ECO:0000313" key="3">
    <source>
        <dbReference type="Proteomes" id="UP000002382"/>
    </source>
</evidence>